<protein>
    <submittedName>
        <fullName evidence="9">Arabinose transporter permease</fullName>
    </submittedName>
</protein>
<dbReference type="Gene3D" id="1.10.3720.10">
    <property type="entry name" value="MetI-like"/>
    <property type="match status" value="1"/>
</dbReference>
<evidence type="ECO:0000313" key="9">
    <source>
        <dbReference type="EMBL" id="PLS09580.1"/>
    </source>
</evidence>
<keyword evidence="4 7" id="KW-0812">Transmembrane</keyword>
<feature type="domain" description="ABC transmembrane type-1" evidence="8">
    <location>
        <begin position="89"/>
        <end position="304"/>
    </location>
</feature>
<dbReference type="PROSITE" id="PS50928">
    <property type="entry name" value="ABC_TM1"/>
    <property type="match status" value="1"/>
</dbReference>
<dbReference type="InterPro" id="IPR000515">
    <property type="entry name" value="MetI-like"/>
</dbReference>
<proteinExistence type="inferred from homology"/>
<comment type="similarity">
    <text evidence="7">Belongs to the binding-protein-dependent transport system permease family.</text>
</comment>
<feature type="transmembrane region" description="Helical" evidence="7">
    <location>
        <begin position="128"/>
        <end position="148"/>
    </location>
</feature>
<comment type="subcellular location">
    <subcellularLocation>
        <location evidence="1 7">Cell membrane</location>
        <topology evidence="1 7">Multi-pass membrane protein</topology>
    </subcellularLocation>
</comment>
<keyword evidence="6 7" id="KW-0472">Membrane</keyword>
<sequence>MKPELNLSIKNKETVQRTKNNIIKNLLFSQKITPYVMVSPFIILFLVFFLYPLLSTINMSFYKILPGESTFIGLENYKRLWNPDFFLALKNSAVYTLWTLVVLIPIPLLFSVFLNSHHLPGKEIFRSALFMPILTSVIVGGVIFKLMFAQSDTALINSIITKLGFNSHEWLMEKGSGMFMMVMLASWRWLGVNILYFLSGLQNIPKELYEAADIDGANKMKKFFLITVPLLRPVTVYVTTISIFAGFRMFEESYALWQGQSPSNIGLTVVGYIYRQGFQFNDMGFGAAIGVVLLIIVLTVNLIQLKYTGAFKKED</sequence>
<dbReference type="SUPFAM" id="SSF160964">
    <property type="entry name" value="MalF N-terminal region-like"/>
    <property type="match status" value="1"/>
</dbReference>
<dbReference type="OrthoDB" id="9785347at2"/>
<dbReference type="CDD" id="cd06261">
    <property type="entry name" value="TM_PBP2"/>
    <property type="match status" value="1"/>
</dbReference>
<feature type="transmembrane region" description="Helical" evidence="7">
    <location>
        <begin position="178"/>
        <end position="198"/>
    </location>
</feature>
<dbReference type="RefSeq" id="WP_101646164.1">
    <property type="nucleotide sequence ID" value="NZ_PGVE01000012.1"/>
</dbReference>
<dbReference type="EMBL" id="PGVE01000012">
    <property type="protein sequence ID" value="PLS09580.1"/>
    <property type="molecule type" value="Genomic_DNA"/>
</dbReference>
<evidence type="ECO:0000256" key="4">
    <source>
        <dbReference type="ARBA" id="ARBA00022692"/>
    </source>
</evidence>
<comment type="caution">
    <text evidence="9">The sequence shown here is derived from an EMBL/GenBank/DDBJ whole genome shotgun (WGS) entry which is preliminary data.</text>
</comment>
<dbReference type="InterPro" id="IPR050809">
    <property type="entry name" value="UgpAE/MalFG_permease"/>
</dbReference>
<dbReference type="Pfam" id="PF00528">
    <property type="entry name" value="BPD_transp_1"/>
    <property type="match status" value="1"/>
</dbReference>
<dbReference type="InterPro" id="IPR035906">
    <property type="entry name" value="MetI-like_sf"/>
</dbReference>
<feature type="transmembrane region" description="Helical" evidence="7">
    <location>
        <begin position="223"/>
        <end position="247"/>
    </location>
</feature>
<feature type="transmembrane region" description="Helical" evidence="7">
    <location>
        <begin position="95"/>
        <end position="116"/>
    </location>
</feature>
<keyword evidence="3" id="KW-1003">Cell membrane</keyword>
<gene>
    <name evidence="9" type="ORF">CVD27_01680</name>
</gene>
<accession>A0A2N5HVN4</accession>
<feature type="transmembrane region" description="Helical" evidence="7">
    <location>
        <begin position="32"/>
        <end position="54"/>
    </location>
</feature>
<dbReference type="Proteomes" id="UP000234950">
    <property type="component" value="Unassembled WGS sequence"/>
</dbReference>
<dbReference type="SUPFAM" id="SSF161098">
    <property type="entry name" value="MetI-like"/>
    <property type="match status" value="1"/>
</dbReference>
<evidence type="ECO:0000256" key="7">
    <source>
        <dbReference type="RuleBase" id="RU363032"/>
    </source>
</evidence>
<dbReference type="PANTHER" id="PTHR43227:SF7">
    <property type="entry name" value="ARABINOOLIGOSACCHARIDES TRANSPORT SYSTEM PERMEASE PROTEIN ARAP"/>
    <property type="match status" value="1"/>
</dbReference>
<dbReference type="PANTHER" id="PTHR43227">
    <property type="entry name" value="BLL4140 PROTEIN"/>
    <property type="match status" value="1"/>
</dbReference>
<evidence type="ECO:0000313" key="10">
    <source>
        <dbReference type="Proteomes" id="UP000234950"/>
    </source>
</evidence>
<organism evidence="9 10">
    <name type="scientific">Neobacillus cucumis</name>
    <dbReference type="NCBI Taxonomy" id="1740721"/>
    <lineage>
        <taxon>Bacteria</taxon>
        <taxon>Bacillati</taxon>
        <taxon>Bacillota</taxon>
        <taxon>Bacilli</taxon>
        <taxon>Bacillales</taxon>
        <taxon>Bacillaceae</taxon>
        <taxon>Neobacillus</taxon>
    </lineage>
</organism>
<keyword evidence="2 7" id="KW-0813">Transport</keyword>
<reference evidence="9 10" key="1">
    <citation type="submission" date="2017-11" db="EMBL/GenBank/DDBJ databases">
        <title>Comparitive Functional Genomics of Dry Heat Resistant strains isolated from the Viking Spacecraft.</title>
        <authorList>
            <person name="Seuylemezian A."/>
            <person name="Cooper K."/>
            <person name="Vaishampayan P."/>
        </authorList>
    </citation>
    <scope>NUCLEOTIDE SEQUENCE [LARGE SCALE GENOMIC DNA]</scope>
    <source>
        <strain evidence="9 10">V32-6</strain>
    </source>
</reference>
<evidence type="ECO:0000256" key="5">
    <source>
        <dbReference type="ARBA" id="ARBA00022989"/>
    </source>
</evidence>
<keyword evidence="5 7" id="KW-1133">Transmembrane helix</keyword>
<dbReference type="GO" id="GO:0005886">
    <property type="term" value="C:plasma membrane"/>
    <property type="evidence" value="ECO:0007669"/>
    <property type="project" value="UniProtKB-SubCell"/>
</dbReference>
<dbReference type="AlphaFoldDB" id="A0A2N5HVN4"/>
<evidence type="ECO:0000256" key="2">
    <source>
        <dbReference type="ARBA" id="ARBA00022448"/>
    </source>
</evidence>
<evidence type="ECO:0000256" key="3">
    <source>
        <dbReference type="ARBA" id="ARBA00022475"/>
    </source>
</evidence>
<evidence type="ECO:0000259" key="8">
    <source>
        <dbReference type="PROSITE" id="PS50928"/>
    </source>
</evidence>
<evidence type="ECO:0000256" key="1">
    <source>
        <dbReference type="ARBA" id="ARBA00004651"/>
    </source>
</evidence>
<feature type="transmembrane region" description="Helical" evidence="7">
    <location>
        <begin position="283"/>
        <end position="303"/>
    </location>
</feature>
<evidence type="ECO:0000256" key="6">
    <source>
        <dbReference type="ARBA" id="ARBA00023136"/>
    </source>
</evidence>
<keyword evidence="10" id="KW-1185">Reference proteome</keyword>
<name>A0A2N5HVN4_9BACI</name>
<dbReference type="GO" id="GO:0055085">
    <property type="term" value="P:transmembrane transport"/>
    <property type="evidence" value="ECO:0007669"/>
    <property type="project" value="InterPro"/>
</dbReference>